<evidence type="ECO:0000313" key="4">
    <source>
        <dbReference type="Proteomes" id="UP000012073"/>
    </source>
</evidence>
<dbReference type="AlphaFoldDB" id="R7QRP7"/>
<accession>R7QRP7</accession>
<evidence type="ECO:0000259" key="2">
    <source>
        <dbReference type="Pfam" id="PF23320"/>
    </source>
</evidence>
<dbReference type="GeneID" id="17318418"/>
<evidence type="ECO:0000313" key="3">
    <source>
        <dbReference type="EMBL" id="CDF40413.1"/>
    </source>
</evidence>
<gene>
    <name evidence="3" type="ORF">CHC_T00007190001</name>
</gene>
<dbReference type="EMBL" id="HG002168">
    <property type="protein sequence ID" value="CDF40413.1"/>
    <property type="molecule type" value="Genomic_DNA"/>
</dbReference>
<reference evidence="4" key="1">
    <citation type="journal article" date="2013" name="Proc. Natl. Acad. Sci. U.S.A.">
        <title>Genome structure and metabolic features in the red seaweed Chondrus crispus shed light on evolution of the Archaeplastida.</title>
        <authorList>
            <person name="Collen J."/>
            <person name="Porcel B."/>
            <person name="Carre W."/>
            <person name="Ball S.G."/>
            <person name="Chaparro C."/>
            <person name="Tonon T."/>
            <person name="Barbeyron T."/>
            <person name="Michel G."/>
            <person name="Noel B."/>
            <person name="Valentin K."/>
            <person name="Elias M."/>
            <person name="Artiguenave F."/>
            <person name="Arun A."/>
            <person name="Aury J.M."/>
            <person name="Barbosa-Neto J.F."/>
            <person name="Bothwell J.H."/>
            <person name="Bouget F.Y."/>
            <person name="Brillet L."/>
            <person name="Cabello-Hurtado F."/>
            <person name="Capella-Gutierrez S."/>
            <person name="Charrier B."/>
            <person name="Cladiere L."/>
            <person name="Cock J.M."/>
            <person name="Coelho S.M."/>
            <person name="Colleoni C."/>
            <person name="Czjzek M."/>
            <person name="Da Silva C."/>
            <person name="Delage L."/>
            <person name="Denoeud F."/>
            <person name="Deschamps P."/>
            <person name="Dittami S.M."/>
            <person name="Gabaldon T."/>
            <person name="Gachon C.M."/>
            <person name="Groisillier A."/>
            <person name="Herve C."/>
            <person name="Jabbari K."/>
            <person name="Katinka M."/>
            <person name="Kloareg B."/>
            <person name="Kowalczyk N."/>
            <person name="Labadie K."/>
            <person name="Leblanc C."/>
            <person name="Lopez P.J."/>
            <person name="McLachlan D.H."/>
            <person name="Meslet-Cladiere L."/>
            <person name="Moustafa A."/>
            <person name="Nehr Z."/>
            <person name="Nyvall Collen P."/>
            <person name="Panaud O."/>
            <person name="Partensky F."/>
            <person name="Poulain J."/>
            <person name="Rensing S.A."/>
            <person name="Rousvoal S."/>
            <person name="Samson G."/>
            <person name="Symeonidi A."/>
            <person name="Weissenbach J."/>
            <person name="Zambounis A."/>
            <person name="Wincker P."/>
            <person name="Boyen C."/>
        </authorList>
    </citation>
    <scope>NUCLEOTIDE SEQUENCE [LARGE SCALE GENOMIC DNA]</scope>
    <source>
        <strain evidence="4">cv. Stackhouse</strain>
    </source>
</reference>
<organism evidence="3 4">
    <name type="scientific">Chondrus crispus</name>
    <name type="common">Carrageen Irish moss</name>
    <name type="synonym">Polymorpha crispa</name>
    <dbReference type="NCBI Taxonomy" id="2769"/>
    <lineage>
        <taxon>Eukaryota</taxon>
        <taxon>Rhodophyta</taxon>
        <taxon>Florideophyceae</taxon>
        <taxon>Rhodymeniophycidae</taxon>
        <taxon>Gigartinales</taxon>
        <taxon>Gigartinaceae</taxon>
        <taxon>Chondrus</taxon>
    </lineage>
</organism>
<feature type="region of interest" description="Disordered" evidence="1">
    <location>
        <begin position="1"/>
        <end position="20"/>
    </location>
</feature>
<protein>
    <recommendedName>
        <fullName evidence="2">Polycomb protein SUZ12-like zinc finger domain-containing protein</fullName>
    </recommendedName>
</protein>
<proteinExistence type="predicted"/>
<name>R7QRP7_CHOCR</name>
<keyword evidence="4" id="KW-1185">Reference proteome</keyword>
<dbReference type="KEGG" id="ccp:CHC_T00007190001"/>
<dbReference type="InterPro" id="IPR057540">
    <property type="entry name" value="Znf_SUZ12"/>
</dbReference>
<dbReference type="Gramene" id="CDF40413">
    <property type="protein sequence ID" value="CDF40413"/>
    <property type="gene ID" value="CHC_T00007190001"/>
</dbReference>
<evidence type="ECO:0000256" key="1">
    <source>
        <dbReference type="SAM" id="MobiDB-lite"/>
    </source>
</evidence>
<dbReference type="RefSeq" id="XP_005710707.1">
    <property type="nucleotide sequence ID" value="XM_005710650.1"/>
</dbReference>
<sequence>MAESSSRRQSRRSVDPPTNDAKAEFTACLSLYSTLTWRFTRSAPFLYRTLRRDVPSPRRTNVQALPTVRYVAADDSINWWRKISKMRCLWCARRVYRFADDTELMQHLQTCHGRFKYEFEKKKPTGSKSHTETIVYVRISMSPKLHSVENVVEFTCEDGAHFDKCDTSP</sequence>
<dbReference type="Pfam" id="PF23320">
    <property type="entry name" value="Zn_SUZ12"/>
    <property type="match status" value="1"/>
</dbReference>
<feature type="domain" description="Polycomb protein SUZ12-like zinc finger" evidence="2">
    <location>
        <begin position="69"/>
        <end position="122"/>
    </location>
</feature>
<dbReference type="Proteomes" id="UP000012073">
    <property type="component" value="Unassembled WGS sequence"/>
</dbReference>